<dbReference type="EMBL" id="CAJNOC010004909">
    <property type="protein sequence ID" value="CAF1036979.1"/>
    <property type="molecule type" value="Genomic_DNA"/>
</dbReference>
<dbReference type="SUPFAM" id="SSF52540">
    <property type="entry name" value="P-loop containing nucleoside triphosphate hydrolases"/>
    <property type="match status" value="1"/>
</dbReference>
<reference evidence="4" key="1">
    <citation type="submission" date="2021-02" db="EMBL/GenBank/DDBJ databases">
        <authorList>
            <person name="Nowell W R."/>
        </authorList>
    </citation>
    <scope>NUCLEOTIDE SEQUENCE</scope>
    <source>
        <strain evidence="4">Ploen Becks lab</strain>
    </source>
</reference>
<dbReference type="GO" id="GO:0006281">
    <property type="term" value="P:DNA repair"/>
    <property type="evidence" value="ECO:0007669"/>
    <property type="project" value="UniProtKB-KW"/>
</dbReference>
<organism evidence="4 5">
    <name type="scientific">Brachionus calyciflorus</name>
    <dbReference type="NCBI Taxonomy" id="104777"/>
    <lineage>
        <taxon>Eukaryota</taxon>
        <taxon>Metazoa</taxon>
        <taxon>Spiralia</taxon>
        <taxon>Gnathifera</taxon>
        <taxon>Rotifera</taxon>
        <taxon>Eurotatoria</taxon>
        <taxon>Monogononta</taxon>
        <taxon>Pseudotrocha</taxon>
        <taxon>Ploima</taxon>
        <taxon>Brachionidae</taxon>
        <taxon>Brachionus</taxon>
    </lineage>
</organism>
<keyword evidence="1" id="KW-0227">DNA damage</keyword>
<feature type="domain" description="DNA helicase Pif1-like DEAD-box helicase" evidence="2">
    <location>
        <begin position="3"/>
        <end position="45"/>
    </location>
</feature>
<dbReference type="GO" id="GO:0006310">
    <property type="term" value="P:DNA recombination"/>
    <property type="evidence" value="ECO:0007669"/>
    <property type="project" value="UniProtKB-KW"/>
</dbReference>
<keyword evidence="1" id="KW-0234">DNA repair</keyword>
<dbReference type="OrthoDB" id="9997116at2759"/>
<accession>A0A814JEJ4</accession>
<dbReference type="InterPro" id="IPR010285">
    <property type="entry name" value="DNA_helicase_pif1-like_DEAD"/>
</dbReference>
<comment type="cofactor">
    <cofactor evidence="1">
        <name>Mg(2+)</name>
        <dbReference type="ChEBI" id="CHEBI:18420"/>
    </cofactor>
</comment>
<evidence type="ECO:0000259" key="2">
    <source>
        <dbReference type="Pfam" id="PF05970"/>
    </source>
</evidence>
<keyword evidence="5" id="KW-1185">Reference proteome</keyword>
<keyword evidence="1" id="KW-0378">Hydrolase</keyword>
<dbReference type="GO" id="GO:0043139">
    <property type="term" value="F:5'-3' DNA helicase activity"/>
    <property type="evidence" value="ECO:0007669"/>
    <property type="project" value="UniProtKB-EC"/>
</dbReference>
<comment type="similarity">
    <text evidence="1">Belongs to the helicase family.</text>
</comment>
<dbReference type="PANTHER" id="PTHR10492">
    <property type="match status" value="1"/>
</dbReference>
<dbReference type="InterPro" id="IPR049163">
    <property type="entry name" value="Pif1-like_2B_dom"/>
</dbReference>
<dbReference type="EC" id="5.6.2.3" evidence="1"/>
<dbReference type="CDD" id="cd18809">
    <property type="entry name" value="SF1_C_RecD"/>
    <property type="match status" value="1"/>
</dbReference>
<dbReference type="FunFam" id="3.40.50.300:FF:002884">
    <property type="entry name" value="ATP-dependent DNA helicase"/>
    <property type="match status" value="1"/>
</dbReference>
<evidence type="ECO:0000256" key="1">
    <source>
        <dbReference type="RuleBase" id="RU363044"/>
    </source>
</evidence>
<keyword evidence="1" id="KW-0547">Nucleotide-binding</keyword>
<sequence length="294" mass="33054">MEWNSVQTLNLTINMRVKNGDDKDSKEAEEFSNFLLRIGEGKENRFSDQSGLNDLIKLPSKIIKHFGSIDLIKQVYGDLSSDTNEEFLMSRAILCPKNSDVDLINNLATDLFEGECKEFLSIDSIISDSDTALYPSEFLNTLNISGLPPHILRLKKGQPIILMRNISPNDGLCNGTRLVIQNLYEKIIHAKIAIGEFKGKSVFIPKMPLIPSDSGLPFDFKRVQFPIRPAFAMSINKSQGQTLKFVGIYLTEPVFTHGQLYVAMSRVSSINDICVVLPEKVYLTINVVYNDIFI</sequence>
<dbReference type="GO" id="GO:0016787">
    <property type="term" value="F:hydrolase activity"/>
    <property type="evidence" value="ECO:0007669"/>
    <property type="project" value="UniProtKB-KW"/>
</dbReference>
<keyword evidence="1" id="KW-0347">Helicase</keyword>
<name>A0A814JEJ4_9BILA</name>
<keyword evidence="1" id="KW-0067">ATP-binding</keyword>
<dbReference type="GO" id="GO:0005524">
    <property type="term" value="F:ATP binding"/>
    <property type="evidence" value="ECO:0007669"/>
    <property type="project" value="UniProtKB-KW"/>
</dbReference>
<dbReference type="GO" id="GO:0000723">
    <property type="term" value="P:telomere maintenance"/>
    <property type="evidence" value="ECO:0007669"/>
    <property type="project" value="InterPro"/>
</dbReference>
<comment type="catalytic activity">
    <reaction evidence="1">
        <text>ATP + H2O = ADP + phosphate + H(+)</text>
        <dbReference type="Rhea" id="RHEA:13065"/>
        <dbReference type="ChEBI" id="CHEBI:15377"/>
        <dbReference type="ChEBI" id="CHEBI:15378"/>
        <dbReference type="ChEBI" id="CHEBI:30616"/>
        <dbReference type="ChEBI" id="CHEBI:43474"/>
        <dbReference type="ChEBI" id="CHEBI:456216"/>
        <dbReference type="EC" id="5.6.2.3"/>
    </reaction>
</comment>
<dbReference type="AlphaFoldDB" id="A0A814JEJ4"/>
<evidence type="ECO:0000313" key="5">
    <source>
        <dbReference type="Proteomes" id="UP000663879"/>
    </source>
</evidence>
<dbReference type="Pfam" id="PF21530">
    <property type="entry name" value="Pif1_2B_dom"/>
    <property type="match status" value="1"/>
</dbReference>
<gene>
    <name evidence="4" type="ORF">OXX778_LOCUS18162</name>
</gene>
<evidence type="ECO:0000259" key="3">
    <source>
        <dbReference type="Pfam" id="PF21530"/>
    </source>
</evidence>
<keyword evidence="1" id="KW-0233">DNA recombination</keyword>
<evidence type="ECO:0000313" key="4">
    <source>
        <dbReference type="EMBL" id="CAF1036979.1"/>
    </source>
</evidence>
<comment type="caution">
    <text evidence="4">The sequence shown here is derived from an EMBL/GenBank/DDBJ whole genome shotgun (WGS) entry which is preliminary data.</text>
</comment>
<dbReference type="InterPro" id="IPR027417">
    <property type="entry name" value="P-loop_NTPase"/>
</dbReference>
<feature type="domain" description="DNA helicase Pif1-like 2B" evidence="3">
    <location>
        <begin position="137"/>
        <end position="183"/>
    </location>
</feature>
<dbReference type="PANTHER" id="PTHR10492:SF57">
    <property type="entry name" value="ATP-DEPENDENT DNA HELICASE"/>
    <property type="match status" value="1"/>
</dbReference>
<dbReference type="Proteomes" id="UP000663879">
    <property type="component" value="Unassembled WGS sequence"/>
</dbReference>
<dbReference type="Pfam" id="PF05970">
    <property type="entry name" value="PIF1"/>
    <property type="match status" value="1"/>
</dbReference>
<proteinExistence type="inferred from homology"/>
<protein>
    <recommendedName>
        <fullName evidence="1">ATP-dependent DNA helicase</fullName>
        <ecNumber evidence="1">5.6.2.3</ecNumber>
    </recommendedName>
</protein>